<evidence type="ECO:0000256" key="4">
    <source>
        <dbReference type="ARBA" id="ARBA00022452"/>
    </source>
</evidence>
<keyword evidence="3" id="KW-0813">Transport</keyword>
<gene>
    <name evidence="10" type="ORF">MAMT_00551</name>
</gene>
<keyword evidence="7" id="KW-0998">Cell outer membrane</keyword>
<feature type="region of interest" description="Disordered" evidence="8">
    <location>
        <begin position="25"/>
        <end position="53"/>
    </location>
</feature>
<dbReference type="InterPro" id="IPR051906">
    <property type="entry name" value="TolC-like"/>
</dbReference>
<sequence>MSPLRPARSATLLLLLAIGMMTSGRGAEPAGPAPAEESSTSPPGRQNPPDIEFRSQARGSAGVEIAKALDPRDSSAGRDHPLLQFWRKVQAHYPELKKKHAKIQEMLAQKALAASGFLPRVYGWADSITSDNPVLGFMFHMTERNFSAGDFNINTLNHPGTVSNQNMGLMAIVPIFDAMQTIDSIRTAKHLIQQSEQEERFTRMEASLLAIDAYLQLLLAERERALARLDVQASTQDLEQAVQLMEQGLVLGADFYAGRSMSASIEQSQNGYTSKRRVALVTVNTLQGEAADAEVPVVGSLSAARKSPVKPLGQWVQEAFLYRSDLLALQSSIAAQHSEVGRLRATALPTVNGFASGMLDSDNFNTGGRSYTVGAMGTVPLFDPARDPKVKQAQAAEEQLRHESASLRDLIQNKLGQAYAEYQGALQDAEILGRASSDARKSTEMMTELYREGKKTIVDLLGVRQMQLQTETGYWDSLARLEISRAKLYFLSGELDDYQVQQIAKEIGESAP</sequence>
<feature type="compositionally biased region" description="Low complexity" evidence="8">
    <location>
        <begin position="25"/>
        <end position="44"/>
    </location>
</feature>
<reference evidence="10 11" key="1">
    <citation type="submission" date="2019-09" db="EMBL/GenBank/DDBJ databases">
        <authorList>
            <person name="Cremers G."/>
        </authorList>
    </citation>
    <scope>NUCLEOTIDE SEQUENCE [LARGE SCALE GENOMIC DNA]</scope>
    <source>
        <strain evidence="10">4A</strain>
    </source>
</reference>
<dbReference type="Proteomes" id="UP000334923">
    <property type="component" value="Unassembled WGS sequence"/>
</dbReference>
<name>A0A5E6M8M0_9BACT</name>
<dbReference type="GO" id="GO:1990281">
    <property type="term" value="C:efflux pump complex"/>
    <property type="evidence" value="ECO:0007669"/>
    <property type="project" value="TreeGrafter"/>
</dbReference>
<dbReference type="PANTHER" id="PTHR30026">
    <property type="entry name" value="OUTER MEMBRANE PROTEIN TOLC"/>
    <property type="match status" value="1"/>
</dbReference>
<evidence type="ECO:0000256" key="7">
    <source>
        <dbReference type="ARBA" id="ARBA00023237"/>
    </source>
</evidence>
<keyword evidence="5" id="KW-0812">Transmembrane</keyword>
<accession>A0A5E6M8M0</accession>
<evidence type="ECO:0000256" key="2">
    <source>
        <dbReference type="ARBA" id="ARBA00007613"/>
    </source>
</evidence>
<dbReference type="EMBL" id="CABFVA020000017">
    <property type="protein sequence ID" value="VVM05277.1"/>
    <property type="molecule type" value="Genomic_DNA"/>
</dbReference>
<organism evidence="10 11">
    <name type="scientific">Methylacidimicrobium tartarophylax</name>
    <dbReference type="NCBI Taxonomy" id="1041768"/>
    <lineage>
        <taxon>Bacteria</taxon>
        <taxon>Pseudomonadati</taxon>
        <taxon>Verrucomicrobiota</taxon>
        <taxon>Methylacidimicrobium</taxon>
    </lineage>
</organism>
<evidence type="ECO:0000256" key="6">
    <source>
        <dbReference type="ARBA" id="ARBA00023136"/>
    </source>
</evidence>
<keyword evidence="9" id="KW-0732">Signal</keyword>
<feature type="chain" id="PRO_5023108067" description="Outer membrane protein TolC" evidence="9">
    <location>
        <begin position="28"/>
        <end position="512"/>
    </location>
</feature>
<evidence type="ECO:0000256" key="3">
    <source>
        <dbReference type="ARBA" id="ARBA00022448"/>
    </source>
</evidence>
<dbReference type="OrthoDB" id="178209at2"/>
<evidence type="ECO:0000313" key="11">
    <source>
        <dbReference type="Proteomes" id="UP000334923"/>
    </source>
</evidence>
<keyword evidence="11" id="KW-1185">Reference proteome</keyword>
<dbReference type="SUPFAM" id="SSF56954">
    <property type="entry name" value="Outer membrane efflux proteins (OEP)"/>
    <property type="match status" value="1"/>
</dbReference>
<evidence type="ECO:0008006" key="12">
    <source>
        <dbReference type="Google" id="ProtNLM"/>
    </source>
</evidence>
<comment type="similarity">
    <text evidence="2">Belongs to the outer membrane factor (OMF) (TC 1.B.17) family.</text>
</comment>
<dbReference type="GO" id="GO:0009279">
    <property type="term" value="C:cell outer membrane"/>
    <property type="evidence" value="ECO:0007669"/>
    <property type="project" value="UniProtKB-SubCell"/>
</dbReference>
<evidence type="ECO:0000256" key="9">
    <source>
        <dbReference type="SAM" id="SignalP"/>
    </source>
</evidence>
<comment type="subcellular location">
    <subcellularLocation>
        <location evidence="1">Cell outer membrane</location>
    </subcellularLocation>
</comment>
<protein>
    <recommendedName>
        <fullName evidence="12">Outer membrane protein TolC</fullName>
    </recommendedName>
</protein>
<dbReference type="InterPro" id="IPR003423">
    <property type="entry name" value="OMP_efflux"/>
</dbReference>
<evidence type="ECO:0000256" key="5">
    <source>
        <dbReference type="ARBA" id="ARBA00022692"/>
    </source>
</evidence>
<dbReference type="PANTHER" id="PTHR30026:SF20">
    <property type="entry name" value="OUTER MEMBRANE PROTEIN TOLC"/>
    <property type="match status" value="1"/>
</dbReference>
<dbReference type="AlphaFoldDB" id="A0A5E6M8M0"/>
<evidence type="ECO:0000256" key="1">
    <source>
        <dbReference type="ARBA" id="ARBA00004442"/>
    </source>
</evidence>
<evidence type="ECO:0000256" key="8">
    <source>
        <dbReference type="SAM" id="MobiDB-lite"/>
    </source>
</evidence>
<dbReference type="Pfam" id="PF02321">
    <property type="entry name" value="OEP"/>
    <property type="match status" value="2"/>
</dbReference>
<dbReference type="RefSeq" id="WP_142659411.1">
    <property type="nucleotide sequence ID" value="NZ_CABFVA020000017.1"/>
</dbReference>
<evidence type="ECO:0000313" key="10">
    <source>
        <dbReference type="EMBL" id="VVM05277.1"/>
    </source>
</evidence>
<proteinExistence type="inferred from homology"/>
<dbReference type="GO" id="GO:0015562">
    <property type="term" value="F:efflux transmembrane transporter activity"/>
    <property type="evidence" value="ECO:0007669"/>
    <property type="project" value="InterPro"/>
</dbReference>
<dbReference type="Gene3D" id="1.20.1600.10">
    <property type="entry name" value="Outer membrane efflux proteins (OEP)"/>
    <property type="match status" value="1"/>
</dbReference>
<dbReference type="GO" id="GO:0015288">
    <property type="term" value="F:porin activity"/>
    <property type="evidence" value="ECO:0007669"/>
    <property type="project" value="TreeGrafter"/>
</dbReference>
<keyword evidence="6" id="KW-0472">Membrane</keyword>
<feature type="signal peptide" evidence="9">
    <location>
        <begin position="1"/>
        <end position="27"/>
    </location>
</feature>
<keyword evidence="4" id="KW-1134">Transmembrane beta strand</keyword>